<evidence type="ECO:0000256" key="4">
    <source>
        <dbReference type="ARBA" id="ARBA00022989"/>
    </source>
</evidence>
<keyword evidence="4 7" id="KW-1133">Transmembrane helix</keyword>
<keyword evidence="6 7" id="KW-0472">Membrane</keyword>
<dbReference type="InterPro" id="IPR044880">
    <property type="entry name" value="NCX_ion-bd_dom_sf"/>
</dbReference>
<evidence type="ECO:0000256" key="7">
    <source>
        <dbReference type="SAM" id="Phobius"/>
    </source>
</evidence>
<protein>
    <recommendedName>
        <fullName evidence="8">Sodium/calcium exchanger membrane region domain-containing protein</fullName>
    </recommendedName>
</protein>
<dbReference type="GO" id="GO:0055085">
    <property type="term" value="P:transmembrane transport"/>
    <property type="evidence" value="ECO:0007669"/>
    <property type="project" value="InterPro"/>
</dbReference>
<dbReference type="PANTHER" id="PTHR11878">
    <property type="entry name" value="SODIUM/CALCIUM EXCHANGER"/>
    <property type="match status" value="1"/>
</dbReference>
<feature type="transmembrane region" description="Helical" evidence="7">
    <location>
        <begin position="169"/>
        <end position="188"/>
    </location>
</feature>
<dbReference type="OrthoDB" id="2127281at2759"/>
<dbReference type="GO" id="GO:0030001">
    <property type="term" value="P:metal ion transport"/>
    <property type="evidence" value="ECO:0007669"/>
    <property type="project" value="TreeGrafter"/>
</dbReference>
<proteinExistence type="predicted"/>
<evidence type="ECO:0000256" key="2">
    <source>
        <dbReference type="ARBA" id="ARBA00022448"/>
    </source>
</evidence>
<evidence type="ECO:0000256" key="6">
    <source>
        <dbReference type="ARBA" id="ARBA00023136"/>
    </source>
</evidence>
<dbReference type="InterPro" id="IPR051171">
    <property type="entry name" value="CaCA"/>
</dbReference>
<feature type="transmembrane region" description="Helical" evidence="7">
    <location>
        <begin position="481"/>
        <end position="503"/>
    </location>
</feature>
<sequence>MVAVPKQVAGNSMLGNSSIWGDEKCNSYLLFYGETALGNGLRAFLYFLGLAYCFIGLSAITSRFFRSMEKVVKHSRTVVEVDPHTNTEIIKQEKVWNYAIADISLLAFGTSFPQISLATIDAIRNIGNLYAGGLGPGTLLGSAAFDLFPIHAVCVVVPKAGELKKISDIGVWLVELFWSFWAYAWLYIILEVWTPKVVTIWEALLTVLMYGLLLIHAYAQDKRWPYISLPLTRGERPEDWVPAEVASVSCEDDGYGGYTEILAVEEDKNEEIVDILSFHSEKREDSIYRKVPAAEDSVESSNRPFQKEINLEDLHVLQLWKKQFVDALTLESRESRKLNNAHLRVARILWQSLLAPWRLLFAFVPPYQIAHGWIAFICSLLFISGIAYIVTELTDIISCVTGINAYVIAFTALAAGTSWPDLVASKIAAERQLTADSAIANITCSNSVNIYVGIGIPWLINTAYNFITYGEPLRIENAEGLGFTLMVFFSTSVGCISVLVVRRLILGAELGGPRFWAWVTSVFFMLLWLIFVVLSSLRFFPLSIGEFKWGPIGNLHAPIICIFIDWFCPYSYRYLFCIPMSISWRYMGAFSTILSPG</sequence>
<keyword evidence="10" id="KW-1185">Reference proteome</keyword>
<dbReference type="Gene3D" id="1.20.1420.30">
    <property type="entry name" value="NCX, central ion-binding region"/>
    <property type="match status" value="2"/>
</dbReference>
<feature type="domain" description="Sodium/calcium exchanger membrane region" evidence="8">
    <location>
        <begin position="372"/>
        <end position="535"/>
    </location>
</feature>
<dbReference type="Proteomes" id="UP000701853">
    <property type="component" value="Chromosome 11"/>
</dbReference>
<dbReference type="GO" id="GO:0012505">
    <property type="term" value="C:endomembrane system"/>
    <property type="evidence" value="ECO:0007669"/>
    <property type="project" value="UniProtKB-SubCell"/>
</dbReference>
<evidence type="ECO:0000259" key="8">
    <source>
        <dbReference type="Pfam" id="PF01699"/>
    </source>
</evidence>
<dbReference type="InterPro" id="IPR004837">
    <property type="entry name" value="NaCa_Exmemb"/>
</dbReference>
<dbReference type="Pfam" id="PF01699">
    <property type="entry name" value="Na_Ca_ex"/>
    <property type="match status" value="2"/>
</dbReference>
<evidence type="ECO:0000313" key="9">
    <source>
        <dbReference type="EMBL" id="KAG8477644.1"/>
    </source>
</evidence>
<accession>A0A8J5Y5W3</accession>
<organism evidence="9 10">
    <name type="scientific">Gossypium anomalum</name>
    <dbReference type="NCBI Taxonomy" id="47600"/>
    <lineage>
        <taxon>Eukaryota</taxon>
        <taxon>Viridiplantae</taxon>
        <taxon>Streptophyta</taxon>
        <taxon>Embryophyta</taxon>
        <taxon>Tracheophyta</taxon>
        <taxon>Spermatophyta</taxon>
        <taxon>Magnoliopsida</taxon>
        <taxon>eudicotyledons</taxon>
        <taxon>Gunneridae</taxon>
        <taxon>Pentapetalae</taxon>
        <taxon>rosids</taxon>
        <taxon>malvids</taxon>
        <taxon>Malvales</taxon>
        <taxon>Malvaceae</taxon>
        <taxon>Malvoideae</taxon>
        <taxon>Gossypium</taxon>
    </lineage>
</organism>
<dbReference type="GO" id="GO:0016020">
    <property type="term" value="C:membrane"/>
    <property type="evidence" value="ECO:0007669"/>
    <property type="project" value="InterPro"/>
</dbReference>
<gene>
    <name evidence="9" type="ORF">CXB51_030646</name>
</gene>
<dbReference type="AlphaFoldDB" id="A0A8J5Y5W3"/>
<evidence type="ECO:0000256" key="1">
    <source>
        <dbReference type="ARBA" id="ARBA00004127"/>
    </source>
</evidence>
<keyword evidence="5" id="KW-0406">Ion transport</keyword>
<reference evidence="9 10" key="1">
    <citation type="journal article" date="2021" name="bioRxiv">
        <title>The Gossypium anomalum genome as a resource for cotton improvement and evolutionary analysis of hybrid incompatibility.</title>
        <authorList>
            <person name="Grover C.E."/>
            <person name="Yuan D."/>
            <person name="Arick M.A."/>
            <person name="Miller E.R."/>
            <person name="Hu G."/>
            <person name="Peterson D.G."/>
            <person name="Wendel J.F."/>
            <person name="Udall J.A."/>
        </authorList>
    </citation>
    <scope>NUCLEOTIDE SEQUENCE [LARGE SCALE GENOMIC DNA]</scope>
    <source>
        <strain evidence="9">JFW-Udall</strain>
        <tissue evidence="9">Leaf</tissue>
    </source>
</reference>
<keyword evidence="3 7" id="KW-0812">Transmembrane</keyword>
<feature type="transmembrane region" description="Helical" evidence="7">
    <location>
        <begin position="396"/>
        <end position="416"/>
    </location>
</feature>
<comment type="caution">
    <text evidence="9">The sequence shown here is derived from an EMBL/GenBank/DDBJ whole genome shotgun (WGS) entry which is preliminary data.</text>
</comment>
<evidence type="ECO:0000256" key="3">
    <source>
        <dbReference type="ARBA" id="ARBA00022692"/>
    </source>
</evidence>
<keyword evidence="2" id="KW-0813">Transport</keyword>
<evidence type="ECO:0000256" key="5">
    <source>
        <dbReference type="ARBA" id="ARBA00023065"/>
    </source>
</evidence>
<feature type="domain" description="Sodium/calcium exchanger membrane region" evidence="8">
    <location>
        <begin position="46"/>
        <end position="218"/>
    </location>
</feature>
<feature type="transmembrane region" description="Helical" evidence="7">
    <location>
        <begin position="515"/>
        <end position="535"/>
    </location>
</feature>
<feature type="transmembrane region" description="Helical" evidence="7">
    <location>
        <begin position="370"/>
        <end position="389"/>
    </location>
</feature>
<dbReference type="PANTHER" id="PTHR11878:SF65">
    <property type="entry name" value="NA_CA-EXCHANGE PROTEIN, ISOFORM G"/>
    <property type="match status" value="1"/>
</dbReference>
<dbReference type="EMBL" id="JAHUZN010000011">
    <property type="protein sequence ID" value="KAG8477644.1"/>
    <property type="molecule type" value="Genomic_DNA"/>
</dbReference>
<evidence type="ECO:0000313" key="10">
    <source>
        <dbReference type="Proteomes" id="UP000701853"/>
    </source>
</evidence>
<name>A0A8J5Y5W3_9ROSI</name>
<comment type="subcellular location">
    <subcellularLocation>
        <location evidence="1">Endomembrane system</location>
        <topology evidence="1">Multi-pass membrane protein</topology>
    </subcellularLocation>
</comment>
<feature type="transmembrane region" description="Helical" evidence="7">
    <location>
        <begin position="43"/>
        <end position="65"/>
    </location>
</feature>
<feature type="transmembrane region" description="Helical" evidence="7">
    <location>
        <begin position="555"/>
        <end position="575"/>
    </location>
</feature>
<feature type="transmembrane region" description="Helical" evidence="7">
    <location>
        <begin position="200"/>
        <end position="219"/>
    </location>
</feature>